<dbReference type="PANTHER" id="PTHR23317:SF76">
    <property type="entry name" value="LD20667P"/>
    <property type="match status" value="1"/>
</dbReference>
<protein>
    <recommendedName>
        <fullName evidence="4">DOCKER domain-containing protein</fullName>
    </recommendedName>
</protein>
<dbReference type="EMBL" id="JAPFFF010000011">
    <property type="protein sequence ID" value="KAK8877995.1"/>
    <property type="molecule type" value="Genomic_DNA"/>
</dbReference>
<comment type="caution">
    <text evidence="2">The sequence shown here is derived from an EMBL/GenBank/DDBJ whole genome shotgun (WGS) entry which is preliminary data.</text>
</comment>
<evidence type="ECO:0000313" key="3">
    <source>
        <dbReference type="Proteomes" id="UP001470230"/>
    </source>
</evidence>
<organism evidence="2 3">
    <name type="scientific">Tritrichomonas musculus</name>
    <dbReference type="NCBI Taxonomy" id="1915356"/>
    <lineage>
        <taxon>Eukaryota</taxon>
        <taxon>Metamonada</taxon>
        <taxon>Parabasalia</taxon>
        <taxon>Tritrichomonadida</taxon>
        <taxon>Tritrichomonadidae</taxon>
        <taxon>Tritrichomonas</taxon>
    </lineage>
</organism>
<reference evidence="2 3" key="1">
    <citation type="submission" date="2024-04" db="EMBL/GenBank/DDBJ databases">
        <title>Tritrichomonas musculus Genome.</title>
        <authorList>
            <person name="Alves-Ferreira E."/>
            <person name="Grigg M."/>
            <person name="Lorenzi H."/>
            <person name="Galac M."/>
        </authorList>
    </citation>
    <scope>NUCLEOTIDE SEQUENCE [LARGE SCALE GENOMIC DNA]</scope>
    <source>
        <strain evidence="2 3">EAF2021</strain>
    </source>
</reference>
<dbReference type="InterPro" id="IPR043161">
    <property type="entry name" value="DOCK_C_lobe_A"/>
</dbReference>
<feature type="compositionally biased region" description="Polar residues" evidence="1">
    <location>
        <begin position="311"/>
        <end position="322"/>
    </location>
</feature>
<proteinExistence type="predicted"/>
<dbReference type="Proteomes" id="UP001470230">
    <property type="component" value="Unassembled WGS sequence"/>
</dbReference>
<evidence type="ECO:0000256" key="1">
    <source>
        <dbReference type="SAM" id="MobiDB-lite"/>
    </source>
</evidence>
<gene>
    <name evidence="2" type="ORF">M9Y10_004758</name>
</gene>
<feature type="region of interest" description="Disordered" evidence="1">
    <location>
        <begin position="305"/>
        <end position="360"/>
    </location>
</feature>
<evidence type="ECO:0008006" key="4">
    <source>
        <dbReference type="Google" id="ProtNLM"/>
    </source>
</evidence>
<dbReference type="PANTHER" id="PTHR23317">
    <property type="entry name" value="DEDICATOR OF CYTOKINESIS DOCK"/>
    <property type="match status" value="1"/>
</dbReference>
<sequence>MTSMAGRSANFHRLYFPPRIKVEEDFFLERTRALSEEYLELNSNWAEYVYGTSRFDYVFKDSDEFPDPIPLELVTNYNLSQFDNDLKGQIDQQTIQQFIQRMNVQEETTMDFEFTPISEISKLQKKMKIETSIPPPLDMIDCRYLKVSIDSLSIDNNGQLNEIEEVQGVLFMYDHQEQVIASEPIYFNHTFGETSFDQTNQQIAYLECRKPSEVLSLVCILMNQAAYPLDEFISYLQNHTKNDLPRPIPKESPRMSIPFALSFVNLSGNKGPQKYDSNELKFPLYWIKYTSSEVLQLIGKPNPAFNDENDNSNSEVISSAPSIATPKQKKATITPNANTTNNQSQHSATSSTNSTEDVESALSNIYESPNNSAANSTPCITLDNTTNNSSGYNSSNNQIGLGTNSPNPLNYIKIKCETSIDIIDHRDEMQKLEFCISTDAKREGLPMLAESAPHTVGLSPMDISLSNIKLDFNSSKKADFVYFKAYFCEEEQADPLKPSLIGTGHFISKKYSEEYQNVFISSPLPYSKHLIFSDFVKIYVPNPLKYTAHIIIHVFLVLKGNHSLCRVGILPLFENISNEVSPNYTSTNINIPNPPTFPITLPAITSNNSADSFATNSSNLTLPSSCSSINSATNVLNNNSSNNDPSLPLPSFPKPTPFQSTTITLSTINPSQIKSPDYLQKFKASSKTSLTITIEMPSMLFPPKVISEFAAADSPDKMNINEILDLDEKVIKDHFIPIIAKFLSLMSPLTAEYLIKFYSKSISNNSEIKTQLRSWIYHNLDVTTIKQDFLTAFTSSFEILIKQEINNNNNNQDTSDEKESTSLLKMIMNAIDIITDIFWVSCLRKTEENVPDSVHEFLSQISQMIIYSVKQGNKKQQEYINLSYSYGRLLFLFGSFSKKDTTTCRAIFNHLRLLLDLDQKYQIDALVAFFEFMIQFTFNSNLAHQMVIQIPVKPLTTIMFSPYQTLLSFLILAFYRSLQFDDITLHSLSCSFVAHICLPLETNKEFSMVYRSAYAFFPFLNIISNYYENYINEESKFELLPAILFLITYTPSQLLKNYFNTIGKEFQVRFIDFMKASAVNLIRKIERETSLNQFQSKEVDKEKVKSFYGIALFKDLTQRFLQFLRFNFSNLNYCISSVVSLLDILINTPYQTPRNFPKLFDFVRLLISSYPLNRPFLKCLLKVITSPQHIARCFGTTLIALFFQSDFANRKNVNKSSVEFLDTFTSSLLHVTPSKSKISLYKKMIIMCQRLISEFFKNAELTQRLSSRLTQAFQIIEMFEKLIASQESAPDLCILVMKIADANKNFPSMRMKWLKKIVIINIRNGWYNAAFVAQLHICALISTVVLNKDKIEYFSKINQNNALGIYNTNNTVNNCNNNENLLDFGFPIVKNLCQNLGSVSSSSTHEDETPFNLIITRPFLKSGNYIFSETEFKFIPSVLVETTIDFDSLNPDFYILLPDFTIELLKKNLKEAVRLGLKAKMHYDVRCILSILLRIAIAENDGEMITKITSLLKQCYNGVLATNSFSSGCSLSFFAKDDHIFCVDEGKTIEGGIPVNRFDKRTRESEQNHCFSIYRTKVTENDLDNLSKWKTNQNENDDSNDNHQFMLQMTQYTTTNALPRYTIKSEIIDSKTVSISFPSYVKMEEERYNNMIDQISSEFERCYSTLENGENCNDIKPKVDSDLDRIYGFLFSFFEGKMSLFNLLKLLAEYFSPTSSKEIAIGLRPKIEKLVQIYHTYVELIKSIDAKVKFQEIVNLANSFTSAFQLQDIDITCYSSGKDPLSNINDYEIF</sequence>
<accession>A0ABR2JJU4</accession>
<keyword evidence="3" id="KW-1185">Reference proteome</keyword>
<feature type="compositionally biased region" description="Polar residues" evidence="1">
    <location>
        <begin position="343"/>
        <end position="360"/>
    </location>
</feature>
<name>A0ABR2JJU4_9EUKA</name>
<evidence type="ECO:0000313" key="2">
    <source>
        <dbReference type="EMBL" id="KAK8877995.1"/>
    </source>
</evidence>
<dbReference type="Gene3D" id="1.25.40.410">
    <property type="match status" value="1"/>
</dbReference>
<dbReference type="InterPro" id="IPR026791">
    <property type="entry name" value="DOCK"/>
</dbReference>
<feature type="compositionally biased region" description="Low complexity" evidence="1">
    <location>
        <begin position="331"/>
        <end position="342"/>
    </location>
</feature>